<feature type="transmembrane region" description="Helical" evidence="6">
    <location>
        <begin position="12"/>
        <end position="36"/>
    </location>
</feature>
<sequence length="314" mass="32993">MLLVTYLNYRGIRFAAQFQIVLTVVIALAGIVLLIGGVTNGEPSPDPAFIGGAAGVFSVVLAIPFMFVGFDVIPQLAEEADMSPRMVGRIITVAVLLAAVFYIAVIWGAGRALPGAALAESPLPAAAALSALYDSVLVGRIMALAGIAGILTSWNAMVIGASRAMFALADSGMLPESLSSLHPEYNTPTKAILLVGGISGLAPFFGEGMLNWAVNAGGLGIVVAWFLVTVSFLLLRYREPAMERPYKVPAGKAVGVFALVLSAFFVYLYLPTGASALVWPYEWAIVFMWGLLGVVLYAVSTGESRDTAEDVSDL</sequence>
<feature type="transmembrane region" description="Helical" evidence="6">
    <location>
        <begin position="249"/>
        <end position="269"/>
    </location>
</feature>
<feature type="transmembrane region" description="Helical" evidence="6">
    <location>
        <begin position="281"/>
        <end position="299"/>
    </location>
</feature>
<dbReference type="AlphaFoldDB" id="M0LZC4"/>
<feature type="transmembrane region" description="Helical" evidence="6">
    <location>
        <begin position="187"/>
        <end position="206"/>
    </location>
</feature>
<evidence type="ECO:0000256" key="4">
    <source>
        <dbReference type="ARBA" id="ARBA00022989"/>
    </source>
</evidence>
<gene>
    <name evidence="7" type="ORF">C447_12125</name>
</gene>
<keyword evidence="4 6" id="KW-1133">Transmembrane helix</keyword>
<dbReference type="InterPro" id="IPR050367">
    <property type="entry name" value="APC_superfamily"/>
</dbReference>
<evidence type="ECO:0000256" key="2">
    <source>
        <dbReference type="ARBA" id="ARBA00022475"/>
    </source>
</evidence>
<dbReference type="eggNOG" id="arCOG00009">
    <property type="taxonomic scope" value="Archaea"/>
</dbReference>
<dbReference type="PATRIC" id="fig|1132509.6.peg.2772"/>
<dbReference type="PANTHER" id="PTHR42770:SF7">
    <property type="entry name" value="MEMBRANE PROTEIN"/>
    <property type="match status" value="1"/>
</dbReference>
<accession>M0LZC4</accession>
<keyword evidence="3 6" id="KW-0812">Transmembrane</keyword>
<dbReference type="Proteomes" id="UP000011566">
    <property type="component" value="Unassembled WGS sequence"/>
</dbReference>
<evidence type="ECO:0000256" key="6">
    <source>
        <dbReference type="SAM" id="Phobius"/>
    </source>
</evidence>
<name>M0LZC4_9EURY</name>
<proteinExistence type="predicted"/>
<dbReference type="PANTHER" id="PTHR42770">
    <property type="entry name" value="AMINO ACID TRANSPORTER-RELATED"/>
    <property type="match status" value="1"/>
</dbReference>
<keyword evidence="8" id="KW-1185">Reference proteome</keyword>
<evidence type="ECO:0000313" key="8">
    <source>
        <dbReference type="Proteomes" id="UP000011566"/>
    </source>
</evidence>
<comment type="subcellular location">
    <subcellularLocation>
        <location evidence="1">Cell membrane</location>
        <topology evidence="1">Multi-pass membrane protein</topology>
    </subcellularLocation>
</comment>
<comment type="caution">
    <text evidence="7">The sequence shown here is derived from an EMBL/GenBank/DDBJ whole genome shotgun (WGS) entry which is preliminary data.</text>
</comment>
<dbReference type="GO" id="GO:0022857">
    <property type="term" value="F:transmembrane transporter activity"/>
    <property type="evidence" value="ECO:0007669"/>
    <property type="project" value="InterPro"/>
</dbReference>
<dbReference type="EMBL" id="AOMB01000033">
    <property type="protein sequence ID" value="EMA37719.1"/>
    <property type="molecule type" value="Genomic_DNA"/>
</dbReference>
<dbReference type="Gene3D" id="1.20.1740.10">
    <property type="entry name" value="Amino acid/polyamine transporter I"/>
    <property type="match status" value="1"/>
</dbReference>
<feature type="transmembrane region" description="Helical" evidence="6">
    <location>
        <begin position="48"/>
        <end position="70"/>
    </location>
</feature>
<evidence type="ECO:0000256" key="3">
    <source>
        <dbReference type="ARBA" id="ARBA00022692"/>
    </source>
</evidence>
<reference evidence="7 8" key="1">
    <citation type="journal article" date="2014" name="PLoS Genet.">
        <title>Phylogenetically driven sequencing of extremely halophilic archaea reveals strategies for static and dynamic osmo-response.</title>
        <authorList>
            <person name="Becker E.A."/>
            <person name="Seitzer P.M."/>
            <person name="Tritt A."/>
            <person name="Larsen D."/>
            <person name="Krusor M."/>
            <person name="Yao A.I."/>
            <person name="Wu D."/>
            <person name="Madern D."/>
            <person name="Eisen J.A."/>
            <person name="Darling A.E."/>
            <person name="Facciotti M.T."/>
        </authorList>
    </citation>
    <scope>NUCLEOTIDE SEQUENCE [LARGE SCALE GENOMIC DNA]</scope>
    <source>
        <strain evidence="7 8">100A6</strain>
    </source>
</reference>
<protein>
    <submittedName>
        <fullName evidence="7">Cationic amino acid transporter</fullName>
    </submittedName>
</protein>
<feature type="transmembrane region" description="Helical" evidence="6">
    <location>
        <begin position="212"/>
        <end position="237"/>
    </location>
</feature>
<evidence type="ECO:0000256" key="5">
    <source>
        <dbReference type="ARBA" id="ARBA00023136"/>
    </source>
</evidence>
<keyword evidence="2" id="KW-1003">Cell membrane</keyword>
<evidence type="ECO:0000313" key="7">
    <source>
        <dbReference type="EMBL" id="EMA37719.1"/>
    </source>
</evidence>
<feature type="transmembrane region" description="Helical" evidence="6">
    <location>
        <begin position="90"/>
        <end position="110"/>
    </location>
</feature>
<dbReference type="Pfam" id="PF13520">
    <property type="entry name" value="AA_permease_2"/>
    <property type="match status" value="1"/>
</dbReference>
<organism evidence="7 8">
    <name type="scientific">Halococcus hamelinensis 100A6</name>
    <dbReference type="NCBI Taxonomy" id="1132509"/>
    <lineage>
        <taxon>Archaea</taxon>
        <taxon>Methanobacteriati</taxon>
        <taxon>Methanobacteriota</taxon>
        <taxon>Stenosarchaea group</taxon>
        <taxon>Halobacteria</taxon>
        <taxon>Halobacteriales</taxon>
        <taxon>Halococcaceae</taxon>
        <taxon>Halococcus</taxon>
    </lineage>
</organism>
<dbReference type="GO" id="GO:0005886">
    <property type="term" value="C:plasma membrane"/>
    <property type="evidence" value="ECO:0007669"/>
    <property type="project" value="UniProtKB-SubCell"/>
</dbReference>
<keyword evidence="5 6" id="KW-0472">Membrane</keyword>
<evidence type="ECO:0000256" key="1">
    <source>
        <dbReference type="ARBA" id="ARBA00004651"/>
    </source>
</evidence>
<feature type="transmembrane region" description="Helical" evidence="6">
    <location>
        <begin position="141"/>
        <end position="166"/>
    </location>
</feature>
<dbReference type="InterPro" id="IPR002293">
    <property type="entry name" value="AA/rel_permease1"/>
</dbReference>